<evidence type="ECO:0008006" key="6">
    <source>
        <dbReference type="Google" id="ProtNLM"/>
    </source>
</evidence>
<feature type="domain" description="UDP-glucose/GDP-mannose dehydrogenase dimerisation" evidence="2">
    <location>
        <begin position="919"/>
        <end position="1015"/>
    </location>
</feature>
<evidence type="ECO:0000256" key="1">
    <source>
        <dbReference type="ARBA" id="ARBA00006601"/>
    </source>
</evidence>
<name>A0A6C0ACQ7_9ZZZZ</name>
<comment type="similarity">
    <text evidence="1">Belongs to the UDP-glucose/GDP-mannose dehydrogenase family.</text>
</comment>
<dbReference type="PANTHER" id="PTHR43750:SF3">
    <property type="entry name" value="UDP-GLUCOSE 6-DEHYDROGENASE TUAD"/>
    <property type="match status" value="1"/>
</dbReference>
<dbReference type="InterPro" id="IPR036291">
    <property type="entry name" value="NAD(P)-bd_dom_sf"/>
</dbReference>
<evidence type="ECO:0000259" key="2">
    <source>
        <dbReference type="Pfam" id="PF00984"/>
    </source>
</evidence>
<dbReference type="Pfam" id="PF00984">
    <property type="entry name" value="UDPG_MGDP_dh"/>
    <property type="match status" value="1"/>
</dbReference>
<dbReference type="SUPFAM" id="SSF53448">
    <property type="entry name" value="Nucleotide-diphospho-sugar transferases"/>
    <property type="match status" value="1"/>
</dbReference>
<dbReference type="Pfam" id="PF03721">
    <property type="entry name" value="UDPG_MGDP_dh_N"/>
    <property type="match status" value="1"/>
</dbReference>
<dbReference type="InterPro" id="IPR029044">
    <property type="entry name" value="Nucleotide-diphossugar_trans"/>
</dbReference>
<protein>
    <recommendedName>
        <fullName evidence="6">UDP-glucose/GDP-mannose dehydrogenase dimerisation domain-containing protein</fullName>
    </recommendedName>
</protein>
<reference evidence="5" key="1">
    <citation type="journal article" date="2020" name="Nature">
        <title>Giant virus diversity and host interactions through global metagenomics.</title>
        <authorList>
            <person name="Schulz F."/>
            <person name="Roux S."/>
            <person name="Paez-Espino D."/>
            <person name="Jungbluth S."/>
            <person name="Walsh D.A."/>
            <person name="Denef V.J."/>
            <person name="McMahon K.D."/>
            <person name="Konstantinidis K.T."/>
            <person name="Eloe-Fadrosh E.A."/>
            <person name="Kyrpides N.C."/>
            <person name="Woyke T."/>
        </authorList>
    </citation>
    <scope>NUCLEOTIDE SEQUENCE</scope>
    <source>
        <strain evidence="5">GVMAG-S-1004661-13</strain>
    </source>
</reference>
<dbReference type="InterPro" id="IPR001732">
    <property type="entry name" value="UDP-Glc/GDP-Man_DH_N"/>
</dbReference>
<dbReference type="PANTHER" id="PTHR43750">
    <property type="entry name" value="UDP-GLUCOSE 6-DEHYDROGENASE TUAD"/>
    <property type="match status" value="1"/>
</dbReference>
<feature type="domain" description="UDP-glucose/GDP-mannose dehydrogenase N-terminal" evidence="4">
    <location>
        <begin position="797"/>
        <end position="892"/>
    </location>
</feature>
<dbReference type="EMBL" id="MN740550">
    <property type="protein sequence ID" value="QHS77489.1"/>
    <property type="molecule type" value="Genomic_DNA"/>
</dbReference>
<evidence type="ECO:0000259" key="3">
    <source>
        <dbReference type="Pfam" id="PF01755"/>
    </source>
</evidence>
<evidence type="ECO:0000313" key="5">
    <source>
        <dbReference type="EMBL" id="QHS77489.1"/>
    </source>
</evidence>
<dbReference type="InterPro" id="IPR008927">
    <property type="entry name" value="6-PGluconate_DH-like_C_sf"/>
</dbReference>
<feature type="domain" description="Glycosyl transferase family 25" evidence="3">
    <location>
        <begin position="230"/>
        <end position="368"/>
    </location>
</feature>
<dbReference type="AlphaFoldDB" id="A0A6C0ACQ7"/>
<dbReference type="SUPFAM" id="SSF51735">
    <property type="entry name" value="NAD(P)-binding Rossmann-fold domains"/>
    <property type="match status" value="1"/>
</dbReference>
<dbReference type="Pfam" id="PF01755">
    <property type="entry name" value="Glyco_transf_25"/>
    <property type="match status" value="1"/>
</dbReference>
<dbReference type="InterPro" id="IPR013328">
    <property type="entry name" value="6PGD_dom2"/>
</dbReference>
<evidence type="ECO:0000259" key="4">
    <source>
        <dbReference type="Pfam" id="PF03721"/>
    </source>
</evidence>
<organism evidence="5">
    <name type="scientific">viral metagenome</name>
    <dbReference type="NCBI Taxonomy" id="1070528"/>
    <lineage>
        <taxon>unclassified sequences</taxon>
        <taxon>metagenomes</taxon>
        <taxon>organismal metagenomes</taxon>
    </lineage>
</organism>
<dbReference type="GO" id="GO:0016616">
    <property type="term" value="F:oxidoreductase activity, acting on the CH-OH group of donors, NAD or NADP as acceptor"/>
    <property type="evidence" value="ECO:0007669"/>
    <property type="project" value="InterPro"/>
</dbReference>
<proteinExistence type="inferred from homology"/>
<accession>A0A6C0ACQ7</accession>
<dbReference type="Gene3D" id="1.10.1040.10">
    <property type="entry name" value="N-(1-d-carboxylethyl)-l-norvaline Dehydrogenase, domain 2"/>
    <property type="match status" value="1"/>
</dbReference>
<dbReference type="GO" id="GO:0051287">
    <property type="term" value="F:NAD binding"/>
    <property type="evidence" value="ECO:0007669"/>
    <property type="project" value="InterPro"/>
</dbReference>
<dbReference type="InterPro" id="IPR014026">
    <property type="entry name" value="UDP-Glc/GDP-Man_DH_dimer"/>
</dbReference>
<sequence length="1020" mass="119440">MSKLMKKVLKFIKVIKLNMILKISRWNNHFTKNNTFINNINKNNMSYKLSKNYFLSQESIKCLSSSEFELIKKANKDFIDKEVLHENFDRLNKKKVAIKAVFDSEYSPLFKDYNINTAFNINIDFTLIKKNTTLNKLKCEDYKIKLYSNVTYCFKINSSMNSRYSLRCFLSGEDIFRKCLIGFTNENILFKVNTNAEYLLRILPYEDIGDCNIVFKNYKSINDIANEVEILNLNKNKENYYLLEKNLNRLYIKSKPAITIDGYDKKYDQLWNLIETKPMTEEEIKINRKMIVSRGSLGYLMSMKEIFKQAIQQNKDYICILDDDVMLLTEDFIEKQSYALTLLGDFEILKFGSSQWNFKNIEINNGSYICNQASNGSFFNVYKNTVFKNILNRIELFDKPFDSLLYGITQKYYCIHPNLAIANLDHISSIFNRSRSEEYSRFEWDKTKYIDKKHKLIETIYDKRKKSRLNTRHFIIGITTVNRPDYFNNCIDSLLNSLDKNIDYTFIISNGGNNFKDDYSKTYLKLLDSFINSENIINLLIVKNNLGYIYHQSNFILYISNKIDFDYGFILNDDILLNKDWDNKYFEASQKTNIKHMCCNLNTKDTQDLVYENYNFKTNGNVLKSNGILLTFTPEIIKKVGYFDEESFKVRGQSHLDFSLRCCRAGFNNKEQFLDIQNSNDYIKLQQEDKYVYKSALELNKFYDRYLFFVDNKELKKRSNIMYQEDRIFMDSLFNKLDKLNENLDRENTKLNIGVIGLGFVGSAIKNSLKKKLGETSNIILYDKFKDGGIGSLEQCLNTNILFLALPTLYSEEKNSYDKTAIIETINYLEKEKYSGLVVIKSTVEPGTTNQLSKDNKLKIIHNPEFLTARTAEDDFNNQNHIVIGLGSKVKEEDNDLIKLINLYKTYYTDNITLLSSDESEAMKLFVNSFYAVKVQFFNELYLLCENKKIDYNKTKEAMLKNGWIHTMHTQVPGPDGKLSYGGACFPKDTKALLKVMENSKTPCKILKGCIEENKEMRKN</sequence>
<dbReference type="SUPFAM" id="SSF48179">
    <property type="entry name" value="6-phosphogluconate dehydrogenase C-terminal domain-like"/>
    <property type="match status" value="1"/>
</dbReference>
<dbReference type="InterPro" id="IPR002654">
    <property type="entry name" value="Glyco_trans_25"/>
</dbReference>
<dbReference type="Gene3D" id="3.40.50.720">
    <property type="entry name" value="NAD(P)-binding Rossmann-like Domain"/>
    <property type="match status" value="1"/>
</dbReference>